<evidence type="ECO:0000313" key="2">
    <source>
        <dbReference type="Proteomes" id="UP000229901"/>
    </source>
</evidence>
<dbReference type="EMBL" id="PFAP01000031">
    <property type="protein sequence ID" value="PIR93911.1"/>
    <property type="molecule type" value="Genomic_DNA"/>
</dbReference>
<accession>A0A2H0V4B5</accession>
<proteinExistence type="predicted"/>
<evidence type="ECO:0000313" key="1">
    <source>
        <dbReference type="EMBL" id="PIR93911.1"/>
    </source>
</evidence>
<dbReference type="AlphaFoldDB" id="A0A2H0V4B5"/>
<comment type="caution">
    <text evidence="1">The sequence shown here is derived from an EMBL/GenBank/DDBJ whole genome shotgun (WGS) entry which is preliminary data.</text>
</comment>
<name>A0A2H0V4B5_9BACT</name>
<sequence>MINEPKPNKPTIDKAKPEQSEIKTLDMKQIVAMLDEAGVSKNNYEKEWNFEADIYREIIWRLANIFSKRQGWGTETTHSEYAADKKTGLVNSLHLCLEFFEDTEDAERRDYEEFKTFLEQNILLIPQELRQRFKMYVGFNYGNNGAVVIDDNKIKIIDQDDFMKLPSDGAIGYPNRTTRDKLIDTLADKLESIIEK</sequence>
<gene>
    <name evidence="1" type="ORF">COT97_04270</name>
</gene>
<reference evidence="2" key="1">
    <citation type="submission" date="2017-09" db="EMBL/GenBank/DDBJ databases">
        <title>Depth-based differentiation of microbial function through sediment-hosted aquifers and enrichment of novel symbionts in the deep terrestrial subsurface.</title>
        <authorList>
            <person name="Probst A.J."/>
            <person name="Ladd B."/>
            <person name="Jarett J.K."/>
            <person name="Geller-Mcgrath D.E."/>
            <person name="Sieber C.M.K."/>
            <person name="Emerson J.B."/>
            <person name="Anantharaman K."/>
            <person name="Thomas B.C."/>
            <person name="Malmstrom R."/>
            <person name="Stieglmeier M."/>
            <person name="Klingl A."/>
            <person name="Woyke T."/>
            <person name="Ryan C.M."/>
            <person name="Banfield J.F."/>
        </authorList>
    </citation>
    <scope>NUCLEOTIDE SEQUENCE [LARGE SCALE GENOMIC DNA]</scope>
</reference>
<protein>
    <submittedName>
        <fullName evidence="1">Uncharacterized protein</fullName>
    </submittedName>
</protein>
<dbReference type="Proteomes" id="UP000229901">
    <property type="component" value="Unassembled WGS sequence"/>
</dbReference>
<organism evidence="1 2">
    <name type="scientific">Candidatus Falkowbacteria bacterium CG10_big_fil_rev_8_21_14_0_10_39_11</name>
    <dbReference type="NCBI Taxonomy" id="1974565"/>
    <lineage>
        <taxon>Bacteria</taxon>
        <taxon>Candidatus Falkowiibacteriota</taxon>
    </lineage>
</organism>